<dbReference type="GO" id="GO:0016787">
    <property type="term" value="F:hydrolase activity"/>
    <property type="evidence" value="ECO:0007669"/>
    <property type="project" value="UniProtKB-KW"/>
</dbReference>
<dbReference type="SUPFAM" id="SSF53474">
    <property type="entry name" value="alpha/beta-Hydrolases"/>
    <property type="match status" value="1"/>
</dbReference>
<evidence type="ECO:0000313" key="2">
    <source>
        <dbReference type="EMBL" id="BDR55904.1"/>
    </source>
</evidence>
<keyword evidence="3" id="KW-1185">Reference proteome</keyword>
<evidence type="ECO:0000313" key="3">
    <source>
        <dbReference type="Proteomes" id="UP001321804"/>
    </source>
</evidence>
<dbReference type="PANTHER" id="PTHR43194">
    <property type="entry name" value="HYDROLASE ALPHA/BETA FOLD FAMILY"/>
    <property type="match status" value="1"/>
</dbReference>
<dbReference type="KEGG" id="xak:KIMC2_04660"/>
<dbReference type="PRINTS" id="PR00412">
    <property type="entry name" value="EPOXHYDRLASE"/>
</dbReference>
<dbReference type="InterPro" id="IPR000073">
    <property type="entry name" value="AB_hydrolase_1"/>
</dbReference>
<sequence>MVFCNGFGGYQEIWSAQKPALIGHGYQMITWDYPGQGSSSGDIADNLIQLAQNLALIILKLDLRNPILIGHSMGASVIWNYLQNFGTDNIAGILTIDQSPKMINTPHWNFGLNGVSNENISEKLTTKFSVHETMHGLVPIVSNELADAKTKHPFNRSEAQKLLLSHFKADWRNTIERLMIPVQLITARSSPYFPNGYGEWLQNHNPQIRETIMENCGHDIMAEIPNQFNRSMIDFLKICIKKKSSPNY</sequence>
<accession>A0AAU9CPM6</accession>
<keyword evidence="2" id="KW-0378">Hydrolase</keyword>
<organism evidence="2 3">
    <name type="scientific">Xylocopilactobacillus apis</name>
    <dbReference type="NCBI Taxonomy" id="2932183"/>
    <lineage>
        <taxon>Bacteria</taxon>
        <taxon>Bacillati</taxon>
        <taxon>Bacillota</taxon>
        <taxon>Bacilli</taxon>
        <taxon>Lactobacillales</taxon>
        <taxon>Lactobacillaceae</taxon>
        <taxon>Xylocopilactobacillus</taxon>
    </lineage>
</organism>
<dbReference type="AlphaFoldDB" id="A0AAU9CPM6"/>
<gene>
    <name evidence="2" type="ORF">KIMC2_04660</name>
</gene>
<dbReference type="Gene3D" id="3.40.50.1820">
    <property type="entry name" value="alpha/beta hydrolase"/>
    <property type="match status" value="1"/>
</dbReference>
<dbReference type="InterPro" id="IPR000639">
    <property type="entry name" value="Epox_hydrolase-like"/>
</dbReference>
<dbReference type="EMBL" id="AP026801">
    <property type="protein sequence ID" value="BDR55904.1"/>
    <property type="molecule type" value="Genomic_DNA"/>
</dbReference>
<dbReference type="Pfam" id="PF00561">
    <property type="entry name" value="Abhydrolase_1"/>
    <property type="match status" value="1"/>
</dbReference>
<dbReference type="InterPro" id="IPR029058">
    <property type="entry name" value="AB_hydrolase_fold"/>
</dbReference>
<evidence type="ECO:0000259" key="1">
    <source>
        <dbReference type="Pfam" id="PF00561"/>
    </source>
</evidence>
<dbReference type="InterPro" id="IPR050228">
    <property type="entry name" value="Carboxylesterase_BioH"/>
</dbReference>
<proteinExistence type="predicted"/>
<reference evidence="2 3" key="1">
    <citation type="journal article" date="2023" name="Microbiol. Spectr.">
        <title>Symbiosis of Carpenter Bees with Uncharacterized Lactic Acid Bacteria Showing NAD Auxotrophy.</title>
        <authorList>
            <person name="Kawasaki S."/>
            <person name="Ozawa K."/>
            <person name="Mori T."/>
            <person name="Yamamoto A."/>
            <person name="Ito M."/>
            <person name="Ohkuma M."/>
            <person name="Sakamoto M."/>
            <person name="Matsutani M."/>
        </authorList>
    </citation>
    <scope>NUCLEOTIDE SEQUENCE [LARGE SCALE GENOMIC DNA]</scope>
    <source>
        <strain evidence="2 3">KimC2</strain>
    </source>
</reference>
<protein>
    <submittedName>
        <fullName evidence="2">Alpha/beta hydrolase</fullName>
    </submittedName>
</protein>
<feature type="domain" description="AB hydrolase-1" evidence="1">
    <location>
        <begin position="1"/>
        <end position="103"/>
    </location>
</feature>
<dbReference type="RefSeq" id="WP_317697626.1">
    <property type="nucleotide sequence ID" value="NZ_AP026801.1"/>
</dbReference>
<name>A0AAU9CPM6_9LACO</name>
<dbReference type="PANTHER" id="PTHR43194:SF2">
    <property type="entry name" value="PEROXISOMAL MEMBRANE PROTEIN LPX1"/>
    <property type="match status" value="1"/>
</dbReference>
<dbReference type="Proteomes" id="UP001321804">
    <property type="component" value="Chromosome"/>
</dbReference>